<dbReference type="EMBL" id="CM042880">
    <property type="protein sequence ID" value="KAI4387726.1"/>
    <property type="molecule type" value="Genomic_DNA"/>
</dbReference>
<accession>A0ACB9SCE2</accession>
<proteinExistence type="predicted"/>
<gene>
    <name evidence="1" type="ORF">MLD38_000136</name>
</gene>
<evidence type="ECO:0000313" key="1">
    <source>
        <dbReference type="EMBL" id="KAI4387726.1"/>
    </source>
</evidence>
<keyword evidence="2" id="KW-1185">Reference proteome</keyword>
<name>A0ACB9SCE2_9MYRT</name>
<protein>
    <submittedName>
        <fullName evidence="1">Uncharacterized protein</fullName>
    </submittedName>
</protein>
<comment type="caution">
    <text evidence="1">The sequence shown here is derived from an EMBL/GenBank/DDBJ whole genome shotgun (WGS) entry which is preliminary data.</text>
</comment>
<sequence length="720" mass="82188">MDLTRGPTYLPNVNVTSHQRVDRGALVTFSDDNVMMKQVVATHSPDGRDVDVRPLLSLVEDILRLAGLGVDGVVMATPKQLENMDNKAQQVAFMATLESISFIIGQISYELSIKALSGGDAHTTTREIFSMLSNFPWDAKLVLVLAAFALNYGEFWLLAQIYTSNQLARSMAMLKQLPMVMEQSIHLKPRFESLNSLIRIMLDVAECIVDFKEFPVAYISQDFPAFSAGTSQIPVAVYWTIRSVVACATQIVSITSMGHAYNISTTESWEMSTLAHKLKNILEHLKKQISICYEHIEERRQMEAYNILVNLFNTVHIDNMKILKALIYARDDVSPLIEGASKRKVGLDVLRRKSVILLISGLNIAQEELMVLEQIYGESRQGSSRFDTLYEVVWIPIVDPSIQWTEATEKRFESLQSTMAWYSVSHPRLIDRAVIRFVREKWNFRNKPILVMLDPQGKVVCPNAIHMMWIWGSSAFPFTSTREEALWKDEAWRLELLVDGIDNNILNWIREGKYIFLYGGDDIEWIRKFTTTARQVAQAAKIPLEMVYVGKSNKREQVRRVISVINSDGLSSSLPDLTMVWFFWTRLESMLYSKLQLGRSDEFDPVMQEIKRILSYDREGGWAVLSKGSSVVVNGHGKTVLPTLLEYELWKEKAVAKGYDEAFKEHYNNLHLATRPCCRLEFSTIGRKIPDNIKCPECLRIMEKFTTFVCCHDEGVPTLF</sequence>
<organism evidence="1 2">
    <name type="scientific">Melastoma candidum</name>
    <dbReference type="NCBI Taxonomy" id="119954"/>
    <lineage>
        <taxon>Eukaryota</taxon>
        <taxon>Viridiplantae</taxon>
        <taxon>Streptophyta</taxon>
        <taxon>Embryophyta</taxon>
        <taxon>Tracheophyta</taxon>
        <taxon>Spermatophyta</taxon>
        <taxon>Magnoliopsida</taxon>
        <taxon>eudicotyledons</taxon>
        <taxon>Gunneridae</taxon>
        <taxon>Pentapetalae</taxon>
        <taxon>rosids</taxon>
        <taxon>malvids</taxon>
        <taxon>Myrtales</taxon>
        <taxon>Melastomataceae</taxon>
        <taxon>Melastomatoideae</taxon>
        <taxon>Melastomateae</taxon>
        <taxon>Melastoma</taxon>
    </lineage>
</organism>
<dbReference type="Proteomes" id="UP001057402">
    <property type="component" value="Chromosome 1"/>
</dbReference>
<reference evidence="2" key="1">
    <citation type="journal article" date="2023" name="Front. Plant Sci.">
        <title>Chromosomal-level genome assembly of Melastoma candidum provides insights into trichome evolution.</title>
        <authorList>
            <person name="Zhong Y."/>
            <person name="Wu W."/>
            <person name="Sun C."/>
            <person name="Zou P."/>
            <person name="Liu Y."/>
            <person name="Dai S."/>
            <person name="Zhou R."/>
        </authorList>
    </citation>
    <scope>NUCLEOTIDE SEQUENCE [LARGE SCALE GENOMIC DNA]</scope>
</reference>
<evidence type="ECO:0000313" key="2">
    <source>
        <dbReference type="Proteomes" id="UP001057402"/>
    </source>
</evidence>